<keyword evidence="2" id="KW-1185">Reference proteome</keyword>
<accession>A0ABW2YDP0</accession>
<sequence length="210" mass="22473">MMALPNTLDSAASAGTALGNFLRGMERRAALLAELQCGDQSHGDRALAAAIESFALQAPGLPQDSWTLQFWTILLQTPVLNSEPVAPYWNGDFASLARLDFGTRAVLLLRVVAGLDDAQASAVFGVDPAEFRQALQRALPQREDGSLDGEAWLALNDEARFVIKHMPPERVASIARLRDSAVAATLVETPARGAQGGKSGWLGRIWPGRG</sequence>
<reference evidence="2" key="1">
    <citation type="journal article" date="2019" name="Int. J. Syst. Evol. Microbiol.">
        <title>The Global Catalogue of Microorganisms (GCM) 10K type strain sequencing project: providing services to taxonomists for standard genome sequencing and annotation.</title>
        <authorList>
            <consortium name="The Broad Institute Genomics Platform"/>
            <consortium name="The Broad Institute Genome Sequencing Center for Infectious Disease"/>
            <person name="Wu L."/>
            <person name="Ma J."/>
        </authorList>
    </citation>
    <scope>NUCLEOTIDE SEQUENCE [LARGE SCALE GENOMIC DNA]</scope>
    <source>
        <strain evidence="2">CCUG 55585</strain>
    </source>
</reference>
<dbReference type="EMBL" id="JBHTIF010000001">
    <property type="protein sequence ID" value="MFD0724534.1"/>
    <property type="molecule type" value="Genomic_DNA"/>
</dbReference>
<comment type="caution">
    <text evidence="1">The sequence shown here is derived from an EMBL/GenBank/DDBJ whole genome shotgun (WGS) entry which is preliminary data.</text>
</comment>
<name>A0ABW2YDP0_9GAMM</name>
<organism evidence="1 2">
    <name type="scientific">Lysobacter brunescens</name>
    <dbReference type="NCBI Taxonomy" id="262323"/>
    <lineage>
        <taxon>Bacteria</taxon>
        <taxon>Pseudomonadati</taxon>
        <taxon>Pseudomonadota</taxon>
        <taxon>Gammaproteobacteria</taxon>
        <taxon>Lysobacterales</taxon>
        <taxon>Lysobacteraceae</taxon>
        <taxon>Lysobacter</taxon>
    </lineage>
</organism>
<gene>
    <name evidence="1" type="ORF">ACFQ0E_02870</name>
</gene>
<dbReference type="Gene3D" id="1.20.140.160">
    <property type="match status" value="1"/>
</dbReference>
<evidence type="ECO:0000313" key="2">
    <source>
        <dbReference type="Proteomes" id="UP001597110"/>
    </source>
</evidence>
<dbReference type="Proteomes" id="UP001597110">
    <property type="component" value="Unassembled WGS sequence"/>
</dbReference>
<protein>
    <submittedName>
        <fullName evidence="1">Uncharacterized protein</fullName>
    </submittedName>
</protein>
<proteinExistence type="predicted"/>
<dbReference type="RefSeq" id="WP_386822188.1">
    <property type="nucleotide sequence ID" value="NZ_JBHTIF010000001.1"/>
</dbReference>
<evidence type="ECO:0000313" key="1">
    <source>
        <dbReference type="EMBL" id="MFD0724534.1"/>
    </source>
</evidence>